<sequence>MNMMISTAPSTAAKALATAAGGSQGTAEGGSGFAGALVQAIDGGGSPAQTNGGGLSLPVGLSGLLGAVAALEEGGEAQDLLAMLSSLIDQLDQLDQADGEPAPETQEQLAAMLVMLQSLLEQLRTAQPSADTALTATSDAGQTVDVALNTPLSKPIVQALRDVAKQLADAVAAGKDAQEQMPAIGAQVKAALDTLTAIAAASAAKNEAKTGETERAKAAGKADGVPAAEAAVVKEASSQAGAAQEARKPAQALRDPVWRFQMAADTDDNAQTGARTAAATVETAERTEASDTRPIWTLQQNDRLTTAETAAAKAPVPVPNPVPVQQFAEQMGRYLVKQFQLTQGNGISEAKLTLTPQHLGQVDIRIVMNNGVLTAQFVADNPAAKELLENQMAQLRASLHGQGLQVERLEVVQQSSASGEAAFQHQEHRNSNSGKDGGSGGRGGDDGNEESAVFAAELERNSSLKEAGYGSSINVTA</sequence>
<proteinExistence type="inferred from homology"/>
<gene>
    <name evidence="6" type="ORF">ACFQMJ_27285</name>
</gene>
<comment type="function">
    <text evidence="1">Controls the length of the flagellar hook.</text>
</comment>
<protein>
    <submittedName>
        <fullName evidence="6">Flagellar hook-length control protein FliK</fullName>
    </submittedName>
</protein>
<feature type="domain" description="Flagellar hook-length control protein-like C-terminal" evidence="5">
    <location>
        <begin position="338"/>
        <end position="417"/>
    </location>
</feature>
<organism evidence="6 7">
    <name type="scientific">Cohnella cellulosilytica</name>
    <dbReference type="NCBI Taxonomy" id="986710"/>
    <lineage>
        <taxon>Bacteria</taxon>
        <taxon>Bacillati</taxon>
        <taxon>Bacillota</taxon>
        <taxon>Bacilli</taxon>
        <taxon>Bacillales</taxon>
        <taxon>Paenibacillaceae</taxon>
        <taxon>Cohnella</taxon>
    </lineage>
</organism>
<feature type="region of interest" description="Disordered" evidence="4">
    <location>
        <begin position="416"/>
        <end position="459"/>
    </location>
</feature>
<dbReference type="Pfam" id="PF02120">
    <property type="entry name" value="Flg_hook"/>
    <property type="match status" value="1"/>
</dbReference>
<evidence type="ECO:0000313" key="7">
    <source>
        <dbReference type="Proteomes" id="UP001596378"/>
    </source>
</evidence>
<reference evidence="7" key="1">
    <citation type="journal article" date="2019" name="Int. J. Syst. Evol. Microbiol.">
        <title>The Global Catalogue of Microorganisms (GCM) 10K type strain sequencing project: providing services to taxonomists for standard genome sequencing and annotation.</title>
        <authorList>
            <consortium name="The Broad Institute Genomics Platform"/>
            <consortium name="The Broad Institute Genome Sequencing Center for Infectious Disease"/>
            <person name="Wu L."/>
            <person name="Ma J."/>
        </authorList>
    </citation>
    <scope>NUCLEOTIDE SEQUENCE [LARGE SCALE GENOMIC DNA]</scope>
    <source>
        <strain evidence="7">KCTC 12907</strain>
    </source>
</reference>
<dbReference type="PRINTS" id="PR01007">
    <property type="entry name" value="FLGHOOKFLIK"/>
</dbReference>
<dbReference type="EMBL" id="JBHTAI010000021">
    <property type="protein sequence ID" value="MFC7152254.1"/>
    <property type="molecule type" value="Genomic_DNA"/>
</dbReference>
<feature type="region of interest" description="Disordered" evidence="4">
    <location>
        <begin position="267"/>
        <end position="292"/>
    </location>
</feature>
<comment type="similarity">
    <text evidence="2">Belongs to the FliK family.</text>
</comment>
<keyword evidence="6" id="KW-0969">Cilium</keyword>
<evidence type="ECO:0000313" key="6">
    <source>
        <dbReference type="EMBL" id="MFC7152254.1"/>
    </source>
</evidence>
<dbReference type="InterPro" id="IPR001635">
    <property type="entry name" value="Flag_hook_Flik"/>
</dbReference>
<evidence type="ECO:0000256" key="1">
    <source>
        <dbReference type="ARBA" id="ARBA00003944"/>
    </source>
</evidence>
<keyword evidence="3" id="KW-1005">Bacterial flagellum biogenesis</keyword>
<evidence type="ECO:0000256" key="2">
    <source>
        <dbReference type="ARBA" id="ARBA00009149"/>
    </source>
</evidence>
<dbReference type="InterPro" id="IPR052563">
    <property type="entry name" value="FliK"/>
</dbReference>
<name>A0ABW2FJY9_9BACL</name>
<dbReference type="InterPro" id="IPR038610">
    <property type="entry name" value="FliK-like_C_sf"/>
</dbReference>
<dbReference type="PANTHER" id="PTHR37533">
    <property type="entry name" value="FLAGELLAR HOOK-LENGTH CONTROL PROTEIN"/>
    <property type="match status" value="1"/>
</dbReference>
<dbReference type="RefSeq" id="WP_378044428.1">
    <property type="nucleotide sequence ID" value="NZ_JBHMDN010000004.1"/>
</dbReference>
<accession>A0ABW2FJY9</accession>
<keyword evidence="7" id="KW-1185">Reference proteome</keyword>
<comment type="caution">
    <text evidence="6">The sequence shown here is derived from an EMBL/GenBank/DDBJ whole genome shotgun (WGS) entry which is preliminary data.</text>
</comment>
<keyword evidence="6" id="KW-0282">Flagellum</keyword>
<dbReference type="InterPro" id="IPR021136">
    <property type="entry name" value="Flagellar_hook_control-like_C"/>
</dbReference>
<evidence type="ECO:0000259" key="5">
    <source>
        <dbReference type="Pfam" id="PF02120"/>
    </source>
</evidence>
<dbReference type="PANTHER" id="PTHR37533:SF2">
    <property type="entry name" value="FLAGELLAR HOOK-LENGTH CONTROL PROTEIN"/>
    <property type="match status" value="1"/>
</dbReference>
<dbReference type="CDD" id="cd17470">
    <property type="entry name" value="T3SS_Flik_C"/>
    <property type="match status" value="1"/>
</dbReference>
<evidence type="ECO:0000256" key="3">
    <source>
        <dbReference type="ARBA" id="ARBA00022795"/>
    </source>
</evidence>
<evidence type="ECO:0000256" key="4">
    <source>
        <dbReference type="SAM" id="MobiDB-lite"/>
    </source>
</evidence>
<dbReference type="Proteomes" id="UP001596378">
    <property type="component" value="Unassembled WGS sequence"/>
</dbReference>
<keyword evidence="6" id="KW-0966">Cell projection</keyword>
<dbReference type="Gene3D" id="3.30.750.140">
    <property type="match status" value="1"/>
</dbReference>